<accession>A0A7D7LNH8</accession>
<dbReference type="KEGG" id="cbau:H1R16_06510"/>
<dbReference type="InterPro" id="IPR002347">
    <property type="entry name" value="SDR_fam"/>
</dbReference>
<dbReference type="InterPro" id="IPR036291">
    <property type="entry name" value="NAD(P)-bd_dom_sf"/>
</dbReference>
<keyword evidence="2" id="KW-0560">Oxidoreductase</keyword>
<reference evidence="5 6" key="1">
    <citation type="submission" date="2020-07" db="EMBL/GenBank/DDBJ databases">
        <title>Chryseobacterium sp.cx-624.</title>
        <authorList>
            <person name="Yang C."/>
        </authorList>
    </citation>
    <scope>NUCLEOTIDE SEQUENCE [LARGE SCALE GENOMIC DNA]</scope>
    <source>
        <strain evidence="6">cx-624</strain>
        <strain evidence="5">Cx-624</strain>
    </source>
</reference>
<dbReference type="Proteomes" id="UP000539710">
    <property type="component" value="Unassembled WGS sequence"/>
</dbReference>
<evidence type="ECO:0000313" key="6">
    <source>
        <dbReference type="Proteomes" id="UP000515349"/>
    </source>
</evidence>
<reference evidence="4" key="3">
    <citation type="submission" date="2020-07" db="EMBL/GenBank/DDBJ databases">
        <authorList>
            <person name="Yang C."/>
        </authorList>
    </citation>
    <scope>NUCLEOTIDE SEQUENCE</scope>
    <source>
        <strain evidence="4">Cx-624</strain>
    </source>
</reference>
<gene>
    <name evidence="5" type="ORF">H1R16_06510</name>
    <name evidence="4" type="ORF">H2507_11615</name>
</gene>
<keyword evidence="7" id="KW-1185">Reference proteome</keyword>
<dbReference type="Gene3D" id="3.40.50.720">
    <property type="entry name" value="NAD(P)-binding Rossmann-like Domain"/>
    <property type="match status" value="1"/>
</dbReference>
<dbReference type="PRINTS" id="PR00080">
    <property type="entry name" value="SDRFAMILY"/>
</dbReference>
<dbReference type="PRINTS" id="PR00081">
    <property type="entry name" value="GDHRDH"/>
</dbReference>
<evidence type="ECO:0000313" key="4">
    <source>
        <dbReference type="EMBL" id="MBA5247817.1"/>
    </source>
</evidence>
<dbReference type="EMBL" id="CP059472">
    <property type="protein sequence ID" value="QMS97396.1"/>
    <property type="molecule type" value="Genomic_DNA"/>
</dbReference>
<evidence type="ECO:0000313" key="7">
    <source>
        <dbReference type="Proteomes" id="UP000539710"/>
    </source>
</evidence>
<reference evidence="7" key="2">
    <citation type="submission" date="2020-07" db="EMBL/GenBank/DDBJ databases">
        <title>Flavobacterium sp. xlx-214.</title>
        <authorList>
            <person name="Yang C."/>
        </authorList>
    </citation>
    <scope>NUCLEOTIDE SEQUENCE [LARGE SCALE GENOMIC DNA]</scope>
    <source>
        <strain evidence="7">CX-624</strain>
    </source>
</reference>
<dbReference type="RefSeq" id="WP_181887914.1">
    <property type="nucleotide sequence ID" value="NZ_CP059472.1"/>
</dbReference>
<evidence type="ECO:0000313" key="5">
    <source>
        <dbReference type="EMBL" id="QMS97396.1"/>
    </source>
</evidence>
<name>A0A7D7LNH8_9FLAO</name>
<dbReference type="Pfam" id="PF00106">
    <property type="entry name" value="adh_short"/>
    <property type="match status" value="1"/>
</dbReference>
<evidence type="ECO:0000256" key="1">
    <source>
        <dbReference type="ARBA" id="ARBA00006484"/>
    </source>
</evidence>
<dbReference type="PANTHER" id="PTHR43976:SF16">
    <property type="entry name" value="SHORT-CHAIN DEHYDROGENASE_REDUCTASE FAMILY PROTEIN"/>
    <property type="match status" value="1"/>
</dbReference>
<organism evidence="5 6">
    <name type="scientific">Marnyiella aurantia</name>
    <dbReference type="NCBI Taxonomy" id="2758037"/>
    <lineage>
        <taxon>Bacteria</taxon>
        <taxon>Pseudomonadati</taxon>
        <taxon>Bacteroidota</taxon>
        <taxon>Flavobacteriia</taxon>
        <taxon>Flavobacteriales</taxon>
        <taxon>Weeksellaceae</taxon>
        <taxon>Marnyiella</taxon>
    </lineage>
</organism>
<comment type="similarity">
    <text evidence="1 3">Belongs to the short-chain dehydrogenases/reductases (SDR) family.</text>
</comment>
<dbReference type="AlphaFoldDB" id="A0A7D7LNH8"/>
<dbReference type="PANTHER" id="PTHR43976">
    <property type="entry name" value="SHORT CHAIN DEHYDROGENASE"/>
    <property type="match status" value="1"/>
</dbReference>
<protein>
    <submittedName>
        <fullName evidence="5">SDR family NAD(P)-dependent oxidoreductase</fullName>
    </submittedName>
</protein>
<evidence type="ECO:0000256" key="3">
    <source>
        <dbReference type="RuleBase" id="RU000363"/>
    </source>
</evidence>
<dbReference type="SUPFAM" id="SSF51735">
    <property type="entry name" value="NAD(P)-binding Rossmann-fold domains"/>
    <property type="match status" value="1"/>
</dbReference>
<dbReference type="EMBL" id="JACEUX010000004">
    <property type="protein sequence ID" value="MBA5247817.1"/>
    <property type="molecule type" value="Genomic_DNA"/>
</dbReference>
<dbReference type="Proteomes" id="UP000515349">
    <property type="component" value="Chromosome"/>
</dbReference>
<sequence>MKSNKTIIITGTSGGIGFVLAEYFGKKGHKVYGLSRKTAESPYFITIPTDITDNNQVQAAITKVLNDGQNIDLLINNAGMGMVGAVEDSTKDDIWKLFNLNLVGAVQLMSAVLPAMRAQKNGQIINISSIGSEMGLPFRGFYSASKSALDKVTEAIRYEVSPWNIHVCSLHLGDIKTKIAENRVKTSVSDPYKITFSKVHDLMNSHVDDGTEPLDVAVYIEKLILKDHWKAHYYFGKFGQKIGVPLKWILPQRLYEKLMKKYNKLD</sequence>
<evidence type="ECO:0000256" key="2">
    <source>
        <dbReference type="ARBA" id="ARBA00023002"/>
    </source>
</evidence>
<dbReference type="GO" id="GO:0016491">
    <property type="term" value="F:oxidoreductase activity"/>
    <property type="evidence" value="ECO:0007669"/>
    <property type="project" value="UniProtKB-KW"/>
</dbReference>
<dbReference type="InterPro" id="IPR051911">
    <property type="entry name" value="SDR_oxidoreductase"/>
</dbReference>
<proteinExistence type="inferred from homology"/>